<dbReference type="STRING" id="42157.A0A182E6R6"/>
<organism evidence="16">
    <name type="scientific">Onchocerca ochengi</name>
    <name type="common">Filarial nematode worm</name>
    <dbReference type="NCBI Taxonomy" id="42157"/>
    <lineage>
        <taxon>Eukaryota</taxon>
        <taxon>Metazoa</taxon>
        <taxon>Ecdysozoa</taxon>
        <taxon>Nematoda</taxon>
        <taxon>Chromadorea</taxon>
        <taxon>Rhabditida</taxon>
        <taxon>Spirurina</taxon>
        <taxon>Spiruromorpha</taxon>
        <taxon>Filarioidea</taxon>
        <taxon>Onchocercidae</taxon>
        <taxon>Onchocerca</taxon>
    </lineage>
</organism>
<feature type="domain" description="Calponin-homology (CH)" evidence="12">
    <location>
        <begin position="98"/>
        <end position="200"/>
    </location>
</feature>
<feature type="compositionally biased region" description="Low complexity" evidence="11">
    <location>
        <begin position="225"/>
        <end position="239"/>
    </location>
</feature>
<evidence type="ECO:0000259" key="13">
    <source>
        <dbReference type="PROSITE" id="PS51230"/>
    </source>
</evidence>
<protein>
    <submittedName>
        <fullName evidence="16">EB1 C-terminal domain-containing protein</fullName>
    </submittedName>
</protein>
<dbReference type="GO" id="GO:0005874">
    <property type="term" value="C:microtubule"/>
    <property type="evidence" value="ECO:0007669"/>
    <property type="project" value="UniProtKB-KW"/>
</dbReference>
<keyword evidence="10" id="KW-0175">Coiled coil</keyword>
<sequence>MYETYAATIWYKVERVKAAACVLHKSVHHRNYSIKEDCGYVALLQSITTDNWHRICRLMQILGVIIFGVIRICNIMQAGLSSKMSVVNVYATSATTENLSRHEMLMWVNDCLQSNFAKIEEMHTGAAYCQFTDFLFPGSIQLRRVKWNSRLELDWLSNWKLLQTSWKTLGVDKIVPVEKLIKGKFQDNFEFLQWFKKFFDANFDGHEYDPLDARGGEPLPSDVKANAPSRMPARSSAPSVKKSTLSTSNASMNKGEVRKTAVVGGKVNPIRTAAPPAAATAAKAVAHPIQPAVDPQIMANLKRELEEVKEQVVESDNVIVSLEKERDFYFSKLRQIEVICQDNEQIGTVDVARVLAILYETEEGFAPPDENEMENGDEVY</sequence>
<dbReference type="AlphaFoldDB" id="A0A182E6R6"/>
<dbReference type="FunFam" id="1.10.418.10:FF:000072">
    <property type="entry name" value="microtubule-associated protein RP/EB family member 2 isoform X2"/>
    <property type="match status" value="1"/>
</dbReference>
<keyword evidence="6" id="KW-0498">Mitosis</keyword>
<evidence type="ECO:0000313" key="15">
    <source>
        <dbReference type="Proteomes" id="UP000271087"/>
    </source>
</evidence>
<dbReference type="OrthoDB" id="2119228at2759"/>
<dbReference type="Proteomes" id="UP000271087">
    <property type="component" value="Unassembled WGS sequence"/>
</dbReference>
<evidence type="ECO:0000256" key="6">
    <source>
        <dbReference type="ARBA" id="ARBA00022776"/>
    </source>
</evidence>
<evidence type="ECO:0000256" key="8">
    <source>
        <dbReference type="ARBA" id="ARBA00023306"/>
    </source>
</evidence>
<dbReference type="FunFam" id="1.20.5.1430:FF:000001">
    <property type="entry name" value="microtubule-associated protein RP/EB family member 1"/>
    <property type="match status" value="1"/>
</dbReference>
<reference evidence="14 15" key="2">
    <citation type="submission" date="2018-08" db="EMBL/GenBank/DDBJ databases">
        <authorList>
            <person name="Laetsch R D."/>
            <person name="Stevens L."/>
            <person name="Kumar S."/>
            <person name="Blaxter L. M."/>
        </authorList>
    </citation>
    <scope>NUCLEOTIDE SEQUENCE [LARGE SCALE GENOMIC DNA]</scope>
</reference>
<evidence type="ECO:0000256" key="11">
    <source>
        <dbReference type="SAM" id="MobiDB-lite"/>
    </source>
</evidence>
<dbReference type="InterPro" id="IPR027328">
    <property type="entry name" value="MAPRE"/>
</dbReference>
<dbReference type="SUPFAM" id="SSF47576">
    <property type="entry name" value="Calponin-homology domain, CH-domain"/>
    <property type="match status" value="1"/>
</dbReference>
<feature type="compositionally biased region" description="Polar residues" evidence="11">
    <location>
        <begin position="241"/>
        <end position="251"/>
    </location>
</feature>
<gene>
    <name evidence="14" type="ORF">NOO_LOCUS3705</name>
</gene>
<dbReference type="GO" id="GO:0051301">
    <property type="term" value="P:cell division"/>
    <property type="evidence" value="ECO:0007669"/>
    <property type="project" value="UniProtKB-KW"/>
</dbReference>
<dbReference type="PROSITE" id="PS50021">
    <property type="entry name" value="CH"/>
    <property type="match status" value="1"/>
</dbReference>
<evidence type="ECO:0000256" key="7">
    <source>
        <dbReference type="ARBA" id="ARBA00023212"/>
    </source>
</evidence>
<dbReference type="Gene3D" id="1.10.418.10">
    <property type="entry name" value="Calponin-like domain"/>
    <property type="match status" value="1"/>
</dbReference>
<evidence type="ECO:0000313" key="16">
    <source>
        <dbReference type="WBParaSite" id="nOo.2.0.1.t03705-RA"/>
    </source>
</evidence>
<dbReference type="InterPro" id="IPR001715">
    <property type="entry name" value="CH_dom"/>
</dbReference>
<keyword evidence="3" id="KW-0963">Cytoplasm</keyword>
<evidence type="ECO:0000256" key="5">
    <source>
        <dbReference type="ARBA" id="ARBA00022701"/>
    </source>
</evidence>
<comment type="subcellular location">
    <subcellularLocation>
        <location evidence="1">Cytoplasm</location>
        <location evidence="1">Cytoskeleton</location>
    </subcellularLocation>
</comment>
<dbReference type="Pfam" id="PF00307">
    <property type="entry name" value="CH"/>
    <property type="match status" value="1"/>
</dbReference>
<keyword evidence="8" id="KW-0131">Cell cycle</keyword>
<name>A0A182E6R6_ONCOC</name>
<accession>A0A182E6R6</accession>
<keyword evidence="7" id="KW-0206">Cytoskeleton</keyword>
<evidence type="ECO:0000259" key="12">
    <source>
        <dbReference type="PROSITE" id="PS50021"/>
    </source>
</evidence>
<dbReference type="InterPro" id="IPR036872">
    <property type="entry name" value="CH_dom_sf"/>
</dbReference>
<feature type="region of interest" description="Disordered" evidence="11">
    <location>
        <begin position="212"/>
        <end position="251"/>
    </location>
</feature>
<feature type="coiled-coil region" evidence="10">
    <location>
        <begin position="298"/>
        <end position="325"/>
    </location>
</feature>
<keyword evidence="15" id="KW-1185">Reference proteome</keyword>
<feature type="domain" description="EB1 C-terminal" evidence="13">
    <location>
        <begin position="297"/>
        <end position="367"/>
    </location>
</feature>
<evidence type="ECO:0000256" key="4">
    <source>
        <dbReference type="ARBA" id="ARBA00022618"/>
    </source>
</evidence>
<evidence type="ECO:0000313" key="14">
    <source>
        <dbReference type="EMBL" id="VDK70169.1"/>
    </source>
</evidence>
<evidence type="ECO:0000256" key="9">
    <source>
        <dbReference type="PROSITE-ProRule" id="PRU00576"/>
    </source>
</evidence>
<reference evidence="16" key="1">
    <citation type="submission" date="2016-06" db="UniProtKB">
        <authorList>
            <consortium name="WormBaseParasite"/>
        </authorList>
    </citation>
    <scope>IDENTIFICATION</scope>
</reference>
<dbReference type="PANTHER" id="PTHR10623">
    <property type="entry name" value="MICROTUBULE-ASSOCIATED PROTEIN RP/EB FAMILY MEMBER"/>
    <property type="match status" value="1"/>
</dbReference>
<dbReference type="InterPro" id="IPR036133">
    <property type="entry name" value="EB1_C_sf"/>
</dbReference>
<dbReference type="PROSITE" id="PS51230">
    <property type="entry name" value="EB1_C"/>
    <property type="match status" value="1"/>
</dbReference>
<dbReference type="Gene3D" id="1.20.5.1430">
    <property type="match status" value="1"/>
</dbReference>
<dbReference type="InterPro" id="IPR004953">
    <property type="entry name" value="EB1_C"/>
</dbReference>
<keyword evidence="5 9" id="KW-0493">Microtubule</keyword>
<dbReference type="SUPFAM" id="SSF140612">
    <property type="entry name" value="EB1 dimerisation domain-like"/>
    <property type="match status" value="1"/>
</dbReference>
<evidence type="ECO:0000256" key="10">
    <source>
        <dbReference type="SAM" id="Coils"/>
    </source>
</evidence>
<comment type="similarity">
    <text evidence="2">Belongs to the MAPRE family.</text>
</comment>
<evidence type="ECO:0000256" key="2">
    <source>
        <dbReference type="ARBA" id="ARBA00010729"/>
    </source>
</evidence>
<dbReference type="GO" id="GO:0008017">
    <property type="term" value="F:microtubule binding"/>
    <property type="evidence" value="ECO:0007669"/>
    <property type="project" value="InterPro"/>
</dbReference>
<evidence type="ECO:0000256" key="3">
    <source>
        <dbReference type="ARBA" id="ARBA00022490"/>
    </source>
</evidence>
<keyword evidence="4" id="KW-0132">Cell division</keyword>
<proteinExistence type="inferred from homology"/>
<dbReference type="WBParaSite" id="nOo.2.0.1.t03705-RA">
    <property type="protein sequence ID" value="nOo.2.0.1.t03705-RA"/>
    <property type="gene ID" value="nOo.2.0.1.g03705"/>
</dbReference>
<evidence type="ECO:0000256" key="1">
    <source>
        <dbReference type="ARBA" id="ARBA00004245"/>
    </source>
</evidence>
<dbReference type="Pfam" id="PF03271">
    <property type="entry name" value="EB1"/>
    <property type="match status" value="1"/>
</dbReference>
<dbReference type="EMBL" id="UYRW01000737">
    <property type="protein sequence ID" value="VDK70169.1"/>
    <property type="molecule type" value="Genomic_DNA"/>
</dbReference>